<organism evidence="2 3">
    <name type="scientific">Arctia plantaginis</name>
    <name type="common">Wood tiger moth</name>
    <name type="synonym">Phalaena plantaginis</name>
    <dbReference type="NCBI Taxonomy" id="874455"/>
    <lineage>
        <taxon>Eukaryota</taxon>
        <taxon>Metazoa</taxon>
        <taxon>Ecdysozoa</taxon>
        <taxon>Arthropoda</taxon>
        <taxon>Hexapoda</taxon>
        <taxon>Insecta</taxon>
        <taxon>Pterygota</taxon>
        <taxon>Neoptera</taxon>
        <taxon>Endopterygota</taxon>
        <taxon>Lepidoptera</taxon>
        <taxon>Glossata</taxon>
        <taxon>Ditrysia</taxon>
        <taxon>Noctuoidea</taxon>
        <taxon>Erebidae</taxon>
        <taxon>Arctiinae</taxon>
        <taxon>Arctia</taxon>
    </lineage>
</organism>
<feature type="compositionally biased region" description="Basic and acidic residues" evidence="1">
    <location>
        <begin position="78"/>
        <end position="90"/>
    </location>
</feature>
<evidence type="ECO:0000256" key="1">
    <source>
        <dbReference type="SAM" id="MobiDB-lite"/>
    </source>
</evidence>
<sequence>MLADDALDGVCHFNVGHRVGHGCQVVDSPRQQLRCRSALSGPARSRHRPLLWCLSLAAPAAHAKTHKITSAAQNVPRSSDRRRSASDHTKAATGAQLVPAIPNTATAYLTSLAPAEPVLQPAATTSTPHRQTEGTLH</sequence>
<proteinExistence type="predicted"/>
<name>A0A8S0ZDJ3_ARCPL</name>
<dbReference type="EMBL" id="CADEBC010000428">
    <property type="protein sequence ID" value="CAB3230478.1"/>
    <property type="molecule type" value="Genomic_DNA"/>
</dbReference>
<evidence type="ECO:0000313" key="2">
    <source>
        <dbReference type="EMBL" id="CAB3230478.1"/>
    </source>
</evidence>
<reference evidence="2 3" key="1">
    <citation type="submission" date="2020-04" db="EMBL/GenBank/DDBJ databases">
        <authorList>
            <person name="Wallbank WR R."/>
            <person name="Pardo Diaz C."/>
            <person name="Kozak K."/>
            <person name="Martin S."/>
            <person name="Jiggins C."/>
            <person name="Moest M."/>
            <person name="Warren A I."/>
            <person name="Byers J.R.P. K."/>
            <person name="Montejo-Kovacevich G."/>
            <person name="Yen C E."/>
        </authorList>
    </citation>
    <scope>NUCLEOTIDE SEQUENCE [LARGE SCALE GENOMIC DNA]</scope>
</reference>
<dbReference type="Proteomes" id="UP000494106">
    <property type="component" value="Unassembled WGS sequence"/>
</dbReference>
<feature type="region of interest" description="Disordered" evidence="1">
    <location>
        <begin position="64"/>
        <end position="97"/>
    </location>
</feature>
<evidence type="ECO:0000313" key="3">
    <source>
        <dbReference type="Proteomes" id="UP000494106"/>
    </source>
</evidence>
<gene>
    <name evidence="2" type="ORF">APLA_LOCUS4220</name>
</gene>
<keyword evidence="3" id="KW-1185">Reference proteome</keyword>
<comment type="caution">
    <text evidence="2">The sequence shown here is derived from an EMBL/GenBank/DDBJ whole genome shotgun (WGS) entry which is preliminary data.</text>
</comment>
<dbReference type="OrthoDB" id="7477998at2759"/>
<dbReference type="AlphaFoldDB" id="A0A8S0ZDJ3"/>
<accession>A0A8S0ZDJ3</accession>
<protein>
    <submittedName>
        <fullName evidence="2">Uncharacterized protein</fullName>
    </submittedName>
</protein>